<reference evidence="2 3" key="1">
    <citation type="submission" date="2019-11" db="EMBL/GenBank/DDBJ databases">
        <title>Whole genome sequence of Oryza granulata.</title>
        <authorList>
            <person name="Li W."/>
        </authorList>
    </citation>
    <scope>NUCLEOTIDE SEQUENCE [LARGE SCALE GENOMIC DNA]</scope>
    <source>
        <strain evidence="3">cv. Menghai</strain>
        <tissue evidence="2">Leaf</tissue>
    </source>
</reference>
<name>A0A6G1F572_9ORYZ</name>
<dbReference type="Proteomes" id="UP000479710">
    <property type="component" value="Unassembled WGS sequence"/>
</dbReference>
<proteinExistence type="predicted"/>
<comment type="caution">
    <text evidence="2">The sequence shown here is derived from an EMBL/GenBank/DDBJ whole genome shotgun (WGS) entry which is preliminary data.</text>
</comment>
<evidence type="ECO:0000256" key="1">
    <source>
        <dbReference type="SAM" id="MobiDB-lite"/>
    </source>
</evidence>
<keyword evidence="3" id="KW-1185">Reference proteome</keyword>
<organism evidence="2 3">
    <name type="scientific">Oryza meyeriana var. granulata</name>
    <dbReference type="NCBI Taxonomy" id="110450"/>
    <lineage>
        <taxon>Eukaryota</taxon>
        <taxon>Viridiplantae</taxon>
        <taxon>Streptophyta</taxon>
        <taxon>Embryophyta</taxon>
        <taxon>Tracheophyta</taxon>
        <taxon>Spermatophyta</taxon>
        <taxon>Magnoliopsida</taxon>
        <taxon>Liliopsida</taxon>
        <taxon>Poales</taxon>
        <taxon>Poaceae</taxon>
        <taxon>BOP clade</taxon>
        <taxon>Oryzoideae</taxon>
        <taxon>Oryzeae</taxon>
        <taxon>Oryzinae</taxon>
        <taxon>Oryza</taxon>
        <taxon>Oryza meyeriana</taxon>
    </lineage>
</organism>
<protein>
    <submittedName>
        <fullName evidence="2">Uncharacterized protein</fullName>
    </submittedName>
</protein>
<dbReference type="AlphaFoldDB" id="A0A6G1F572"/>
<sequence>MPFPTAYMMPTTDPQNHSVANTLPRFGSSRPRLLQGSLPVPLPAASVEGGGRQGSRGWARHGRRLALPPLPLQLMVPVVGYGGEAQRKETALLWPSDGSASAAALPWI</sequence>
<evidence type="ECO:0000313" key="3">
    <source>
        <dbReference type="Proteomes" id="UP000479710"/>
    </source>
</evidence>
<dbReference type="EMBL" id="SPHZ02000001">
    <property type="protein sequence ID" value="KAF0932021.1"/>
    <property type="molecule type" value="Genomic_DNA"/>
</dbReference>
<feature type="compositionally biased region" description="Polar residues" evidence="1">
    <location>
        <begin position="12"/>
        <end position="21"/>
    </location>
</feature>
<evidence type="ECO:0000313" key="2">
    <source>
        <dbReference type="EMBL" id="KAF0932021.1"/>
    </source>
</evidence>
<feature type="region of interest" description="Disordered" evidence="1">
    <location>
        <begin position="1"/>
        <end position="59"/>
    </location>
</feature>
<accession>A0A6G1F572</accession>
<gene>
    <name evidence="2" type="ORF">E2562_007828</name>
</gene>